<dbReference type="AlphaFoldDB" id="A0A9D0Z9N6"/>
<evidence type="ECO:0000313" key="4">
    <source>
        <dbReference type="EMBL" id="HIQ71801.1"/>
    </source>
</evidence>
<reference evidence="4" key="1">
    <citation type="submission" date="2020-10" db="EMBL/GenBank/DDBJ databases">
        <authorList>
            <person name="Gilroy R."/>
        </authorList>
    </citation>
    <scope>NUCLEOTIDE SEQUENCE</scope>
    <source>
        <strain evidence="4">ChiSxjej2B14-6234</strain>
    </source>
</reference>
<protein>
    <submittedName>
        <fullName evidence="4">Transporter substrate-binding domain-containing protein</fullName>
    </submittedName>
</protein>
<evidence type="ECO:0000256" key="1">
    <source>
        <dbReference type="ARBA" id="ARBA00022729"/>
    </source>
</evidence>
<dbReference type="Proteomes" id="UP000886887">
    <property type="component" value="Unassembled WGS sequence"/>
</dbReference>
<sequence length="268" mass="28238">MKKVLALILAALTLLPCAVAAAEGAFRVGMECNYAPYNWTQAEPSEYAVPIEGGGGYADGYDVQIAKRIAEGLGKELVIVKTEWDGLPMGVMSGAFDAIIAGMSPTEERKATLDFSDPYRTNKLVVVVRKDSAYASAASLEDLSGATITGQLNTFHYTVIDQIPGVNKAMAMETFPAMIVAVQSGAVDGYVAEEDGAQGDTAANPDLTYIKFDEDAGFEASEGDTSIAVGLAKGSELLAPINEILAGIDDATRDQLMADAKARQPLNQ</sequence>
<evidence type="ECO:0000259" key="3">
    <source>
        <dbReference type="SMART" id="SM00062"/>
    </source>
</evidence>
<evidence type="ECO:0000313" key="5">
    <source>
        <dbReference type="Proteomes" id="UP000886887"/>
    </source>
</evidence>
<proteinExistence type="predicted"/>
<reference evidence="4" key="2">
    <citation type="journal article" date="2021" name="PeerJ">
        <title>Extensive microbial diversity within the chicken gut microbiome revealed by metagenomics and culture.</title>
        <authorList>
            <person name="Gilroy R."/>
            <person name="Ravi A."/>
            <person name="Getino M."/>
            <person name="Pursley I."/>
            <person name="Horton D.L."/>
            <person name="Alikhan N.F."/>
            <person name="Baker D."/>
            <person name="Gharbi K."/>
            <person name="Hall N."/>
            <person name="Watson M."/>
            <person name="Adriaenssens E.M."/>
            <person name="Foster-Nyarko E."/>
            <person name="Jarju S."/>
            <person name="Secka A."/>
            <person name="Antonio M."/>
            <person name="Oren A."/>
            <person name="Chaudhuri R.R."/>
            <person name="La Ragione R."/>
            <person name="Hildebrand F."/>
            <person name="Pallen M.J."/>
        </authorList>
    </citation>
    <scope>NUCLEOTIDE SEQUENCE</scope>
    <source>
        <strain evidence="4">ChiSxjej2B14-6234</strain>
    </source>
</reference>
<accession>A0A9D0Z9N6</accession>
<keyword evidence="1 2" id="KW-0732">Signal</keyword>
<dbReference type="InterPro" id="IPR001638">
    <property type="entry name" value="Solute-binding_3/MltF_N"/>
</dbReference>
<comment type="caution">
    <text evidence="4">The sequence shown here is derived from an EMBL/GenBank/DDBJ whole genome shotgun (WGS) entry which is preliminary data.</text>
</comment>
<organism evidence="4 5">
    <name type="scientific">Candidatus Onthenecus intestinigallinarum</name>
    <dbReference type="NCBI Taxonomy" id="2840875"/>
    <lineage>
        <taxon>Bacteria</taxon>
        <taxon>Bacillati</taxon>
        <taxon>Bacillota</taxon>
        <taxon>Clostridia</taxon>
        <taxon>Eubacteriales</taxon>
        <taxon>Candidatus Onthenecus</taxon>
    </lineage>
</organism>
<feature type="signal peptide" evidence="2">
    <location>
        <begin position="1"/>
        <end position="21"/>
    </location>
</feature>
<dbReference type="Pfam" id="PF00497">
    <property type="entry name" value="SBP_bac_3"/>
    <property type="match status" value="1"/>
</dbReference>
<dbReference type="EMBL" id="DVFJ01000019">
    <property type="protein sequence ID" value="HIQ71801.1"/>
    <property type="molecule type" value="Genomic_DNA"/>
</dbReference>
<dbReference type="PANTHER" id="PTHR35936">
    <property type="entry name" value="MEMBRANE-BOUND LYTIC MUREIN TRANSGLYCOSYLASE F"/>
    <property type="match status" value="1"/>
</dbReference>
<evidence type="ECO:0000256" key="2">
    <source>
        <dbReference type="SAM" id="SignalP"/>
    </source>
</evidence>
<gene>
    <name evidence="4" type="ORF">IAB73_06320</name>
</gene>
<feature type="chain" id="PRO_5038955219" evidence="2">
    <location>
        <begin position="22"/>
        <end position="268"/>
    </location>
</feature>
<feature type="domain" description="Solute-binding protein family 3/N-terminal" evidence="3">
    <location>
        <begin position="25"/>
        <end position="260"/>
    </location>
</feature>
<dbReference type="SUPFAM" id="SSF53850">
    <property type="entry name" value="Periplasmic binding protein-like II"/>
    <property type="match status" value="1"/>
</dbReference>
<name>A0A9D0Z9N6_9FIRM</name>
<dbReference type="Gene3D" id="3.40.190.10">
    <property type="entry name" value="Periplasmic binding protein-like II"/>
    <property type="match status" value="2"/>
</dbReference>
<dbReference type="PANTHER" id="PTHR35936:SF19">
    <property type="entry name" value="AMINO-ACID-BINDING PROTEIN YXEM-RELATED"/>
    <property type="match status" value="1"/>
</dbReference>
<dbReference type="SMART" id="SM00062">
    <property type="entry name" value="PBPb"/>
    <property type="match status" value="1"/>
</dbReference>